<keyword evidence="5" id="KW-1133">Transmembrane helix</keyword>
<evidence type="ECO:0000256" key="2">
    <source>
        <dbReference type="ARBA" id="ARBA00022741"/>
    </source>
</evidence>
<keyword evidence="5" id="KW-0812">Transmembrane</keyword>
<dbReference type="InterPro" id="IPR001019">
    <property type="entry name" value="Gprotein_alpha_su"/>
</dbReference>
<evidence type="ECO:0000256" key="4">
    <source>
        <dbReference type="PIRSR" id="PIRSR601019-2"/>
    </source>
</evidence>
<comment type="caution">
    <text evidence="6">The sequence shown here is derived from an EMBL/GenBank/DDBJ whole genome shotgun (WGS) entry which is preliminary data.</text>
</comment>
<dbReference type="Pfam" id="PF00503">
    <property type="entry name" value="G-alpha"/>
    <property type="match status" value="1"/>
</dbReference>
<feature type="binding site" evidence="4">
    <location>
        <position position="45"/>
    </location>
    <ligand>
        <name>Mg(2+)</name>
        <dbReference type="ChEBI" id="CHEBI:18420"/>
    </ligand>
</feature>
<dbReference type="Gene3D" id="1.10.400.10">
    <property type="entry name" value="GI Alpha 1, domain 2-like"/>
    <property type="match status" value="1"/>
</dbReference>
<dbReference type="PROSITE" id="PS51882">
    <property type="entry name" value="G_ALPHA"/>
    <property type="match status" value="1"/>
</dbReference>
<evidence type="ECO:0000256" key="1">
    <source>
        <dbReference type="ARBA" id="ARBA00022723"/>
    </source>
</evidence>
<organism evidence="6 7">
    <name type="scientific">Reticulomyxa filosa</name>
    <dbReference type="NCBI Taxonomy" id="46433"/>
    <lineage>
        <taxon>Eukaryota</taxon>
        <taxon>Sar</taxon>
        <taxon>Rhizaria</taxon>
        <taxon>Retaria</taxon>
        <taxon>Foraminifera</taxon>
        <taxon>Monothalamids</taxon>
        <taxon>Reticulomyxidae</taxon>
        <taxon>Reticulomyxa</taxon>
    </lineage>
</organism>
<reference evidence="6 7" key="1">
    <citation type="journal article" date="2013" name="Curr. Biol.">
        <title>The Genome of the Foraminiferan Reticulomyxa filosa.</title>
        <authorList>
            <person name="Glockner G."/>
            <person name="Hulsmann N."/>
            <person name="Schleicher M."/>
            <person name="Noegel A.A."/>
            <person name="Eichinger L."/>
            <person name="Gallinger C."/>
            <person name="Pawlowski J."/>
            <person name="Sierra R."/>
            <person name="Euteneuer U."/>
            <person name="Pillet L."/>
            <person name="Moustafa A."/>
            <person name="Platzer M."/>
            <person name="Groth M."/>
            <person name="Szafranski K."/>
            <person name="Schliwa M."/>
        </authorList>
    </citation>
    <scope>NUCLEOTIDE SEQUENCE [LARGE SCALE GENOMIC DNA]</scope>
</reference>
<keyword evidence="1 4" id="KW-0479">Metal-binding</keyword>
<dbReference type="EMBL" id="ASPP01024291">
    <property type="protein sequence ID" value="ETO09171.1"/>
    <property type="molecule type" value="Genomic_DNA"/>
</dbReference>
<dbReference type="PANTHER" id="PTHR10218:SF302">
    <property type="entry name" value="GUANINE NUCLEOTIDE-BINDING PROTEIN ALPHA-5 SUBUNIT"/>
    <property type="match status" value="1"/>
</dbReference>
<dbReference type="SUPFAM" id="SSF47895">
    <property type="entry name" value="Transducin (alpha subunit), insertion domain"/>
    <property type="match status" value="1"/>
</dbReference>
<dbReference type="OrthoDB" id="5817230at2759"/>
<name>X6M6A1_RETFI</name>
<keyword evidence="2" id="KW-0547">Nucleotide-binding</keyword>
<keyword evidence="5" id="KW-0472">Membrane</keyword>
<keyword evidence="4" id="KW-0460">Magnesium</keyword>
<dbReference type="GO" id="GO:0005525">
    <property type="term" value="F:GTP binding"/>
    <property type="evidence" value="ECO:0007669"/>
    <property type="project" value="UniProtKB-KW"/>
</dbReference>
<accession>X6M6A1</accession>
<dbReference type="GO" id="GO:0007188">
    <property type="term" value="P:adenylate cyclase-modulating G protein-coupled receptor signaling pathway"/>
    <property type="evidence" value="ECO:0007669"/>
    <property type="project" value="TreeGrafter"/>
</dbReference>
<dbReference type="GO" id="GO:0005834">
    <property type="term" value="C:heterotrimeric G-protein complex"/>
    <property type="evidence" value="ECO:0007669"/>
    <property type="project" value="TreeGrafter"/>
</dbReference>
<dbReference type="GO" id="GO:0001664">
    <property type="term" value="F:G protein-coupled receptor binding"/>
    <property type="evidence" value="ECO:0007669"/>
    <property type="project" value="TreeGrafter"/>
</dbReference>
<dbReference type="AlphaFoldDB" id="X6M6A1"/>
<dbReference type="Proteomes" id="UP000023152">
    <property type="component" value="Unassembled WGS sequence"/>
</dbReference>
<dbReference type="GO" id="GO:0031683">
    <property type="term" value="F:G-protein beta/gamma-subunit complex binding"/>
    <property type="evidence" value="ECO:0007669"/>
    <property type="project" value="InterPro"/>
</dbReference>
<evidence type="ECO:0000313" key="6">
    <source>
        <dbReference type="EMBL" id="ETO09171.1"/>
    </source>
</evidence>
<keyword evidence="7" id="KW-1185">Reference proteome</keyword>
<dbReference type="GO" id="GO:0046872">
    <property type="term" value="F:metal ion binding"/>
    <property type="evidence" value="ECO:0007669"/>
    <property type="project" value="UniProtKB-KW"/>
</dbReference>
<dbReference type="GO" id="GO:0003924">
    <property type="term" value="F:GTPase activity"/>
    <property type="evidence" value="ECO:0007669"/>
    <property type="project" value="InterPro"/>
</dbReference>
<feature type="non-terminal residue" evidence="6">
    <location>
        <position position="191"/>
    </location>
</feature>
<dbReference type="InterPro" id="IPR011025">
    <property type="entry name" value="GproteinA_insert"/>
</dbReference>
<evidence type="ECO:0000256" key="3">
    <source>
        <dbReference type="ARBA" id="ARBA00023134"/>
    </source>
</evidence>
<dbReference type="GO" id="GO:0005737">
    <property type="term" value="C:cytoplasm"/>
    <property type="evidence" value="ECO:0007669"/>
    <property type="project" value="TreeGrafter"/>
</dbReference>
<feature type="transmembrane region" description="Helical" evidence="5">
    <location>
        <begin position="102"/>
        <end position="119"/>
    </location>
</feature>
<gene>
    <name evidence="6" type="ORF">RFI_28219</name>
</gene>
<evidence type="ECO:0000313" key="7">
    <source>
        <dbReference type="Proteomes" id="UP000023152"/>
    </source>
</evidence>
<protein>
    <submittedName>
        <fullName evidence="6">Uncharacterized protein</fullName>
    </submittedName>
</protein>
<sequence length="191" mass="22291">MGTCASADDSSKDIEINRELAQDRQNDLRVLKLLFWELVSGSGKSTLFKQLRTLRGDGFEEKEKDGFKIHIWHQIVEQVKRLISGFAELKEKDQTKFGKFEVERIFFFLLLPLELFFFLKKKKKTTKFLEGLETDAEVSKEIADAIATLWKEDAMKATFEERAALKLDDTSEYFFNEIARIGEKNYMPTER</sequence>
<keyword evidence="3" id="KW-0342">GTP-binding</keyword>
<dbReference type="PANTHER" id="PTHR10218">
    <property type="entry name" value="GTP-BINDING PROTEIN ALPHA SUBUNIT"/>
    <property type="match status" value="1"/>
</dbReference>
<proteinExistence type="predicted"/>
<evidence type="ECO:0000256" key="5">
    <source>
        <dbReference type="SAM" id="Phobius"/>
    </source>
</evidence>